<reference evidence="2" key="2">
    <citation type="journal article" date="2023" name="IMA Fungus">
        <title>Comparative genomic study of the Penicillium genus elucidates a diverse pangenome and 15 lateral gene transfer events.</title>
        <authorList>
            <person name="Petersen C."/>
            <person name="Sorensen T."/>
            <person name="Nielsen M.R."/>
            <person name="Sondergaard T.E."/>
            <person name="Sorensen J.L."/>
            <person name="Fitzpatrick D.A."/>
            <person name="Frisvad J.C."/>
            <person name="Nielsen K.L."/>
        </authorList>
    </citation>
    <scope>NUCLEOTIDE SEQUENCE</scope>
    <source>
        <strain evidence="2">IBT 29864</strain>
    </source>
</reference>
<dbReference type="InterPro" id="IPR001806">
    <property type="entry name" value="Small_GTPase"/>
</dbReference>
<dbReference type="Gene3D" id="3.40.50.300">
    <property type="entry name" value="P-loop containing nucleotide triphosphate hydrolases"/>
    <property type="match status" value="1"/>
</dbReference>
<dbReference type="InterPro" id="IPR027417">
    <property type="entry name" value="P-loop_NTPase"/>
</dbReference>
<dbReference type="EMBL" id="JAPZBS010000001">
    <property type="protein sequence ID" value="KAJ5390806.1"/>
    <property type="molecule type" value="Genomic_DNA"/>
</dbReference>
<accession>A0A9W9VWT3</accession>
<reference evidence="2" key="1">
    <citation type="submission" date="2022-11" db="EMBL/GenBank/DDBJ databases">
        <authorList>
            <person name="Petersen C."/>
        </authorList>
    </citation>
    <scope>NUCLEOTIDE SEQUENCE</scope>
    <source>
        <strain evidence="2">IBT 29864</strain>
    </source>
</reference>
<dbReference type="SUPFAM" id="SSF52540">
    <property type="entry name" value="P-loop containing nucleoside triphosphate hydrolases"/>
    <property type="match status" value="1"/>
</dbReference>
<comment type="caution">
    <text evidence="2">The sequence shown here is derived from an EMBL/GenBank/DDBJ whole genome shotgun (WGS) entry which is preliminary data.</text>
</comment>
<dbReference type="OrthoDB" id="4485069at2759"/>
<evidence type="ECO:0000313" key="3">
    <source>
        <dbReference type="Proteomes" id="UP001147782"/>
    </source>
</evidence>
<protein>
    <submittedName>
        <fullName evidence="2">RAN-BRUMA GTP-binding nuclear protein RAN/TC4</fullName>
    </submittedName>
</protein>
<keyword evidence="3" id="KW-1185">Reference proteome</keyword>
<sequence>MPCQTSFKRKHQTGEFPEGYNPTMEVQAHAPPWNTTAGYLDMTLWEIPDSTELSASSYDALKHADVAFILSDACNESTLNHKLHDATHDSLPIVMCGNKADKVEGGPYSKPELIQHEYYDTSAETNLNLDEPWFTYSGNY</sequence>
<dbReference type="Proteomes" id="UP001147782">
    <property type="component" value="Unassembled WGS sequence"/>
</dbReference>
<dbReference type="GO" id="GO:0003924">
    <property type="term" value="F:GTPase activity"/>
    <property type="evidence" value="ECO:0007669"/>
    <property type="project" value="InterPro"/>
</dbReference>
<dbReference type="RefSeq" id="XP_056561534.1">
    <property type="nucleotide sequence ID" value="XM_056694805.1"/>
</dbReference>
<dbReference type="GO" id="GO:0005525">
    <property type="term" value="F:GTP binding"/>
    <property type="evidence" value="ECO:0007669"/>
    <property type="project" value="InterPro"/>
</dbReference>
<dbReference type="GeneID" id="81433982"/>
<feature type="region of interest" description="Disordered" evidence="1">
    <location>
        <begin position="1"/>
        <end position="20"/>
    </location>
</feature>
<evidence type="ECO:0000256" key="1">
    <source>
        <dbReference type="SAM" id="MobiDB-lite"/>
    </source>
</evidence>
<dbReference type="AlphaFoldDB" id="A0A9W9VWT3"/>
<proteinExistence type="predicted"/>
<organism evidence="2 3">
    <name type="scientific">Penicillium cataractarum</name>
    <dbReference type="NCBI Taxonomy" id="2100454"/>
    <lineage>
        <taxon>Eukaryota</taxon>
        <taxon>Fungi</taxon>
        <taxon>Dikarya</taxon>
        <taxon>Ascomycota</taxon>
        <taxon>Pezizomycotina</taxon>
        <taxon>Eurotiomycetes</taxon>
        <taxon>Eurotiomycetidae</taxon>
        <taxon>Eurotiales</taxon>
        <taxon>Aspergillaceae</taxon>
        <taxon>Penicillium</taxon>
    </lineage>
</organism>
<dbReference type="Pfam" id="PF00071">
    <property type="entry name" value="Ras"/>
    <property type="match status" value="1"/>
</dbReference>
<evidence type="ECO:0000313" key="2">
    <source>
        <dbReference type="EMBL" id="KAJ5390806.1"/>
    </source>
</evidence>
<gene>
    <name evidence="2" type="ORF">N7496_001874</name>
</gene>
<name>A0A9W9VWT3_9EURO</name>